<evidence type="ECO:0000313" key="1">
    <source>
        <dbReference type="EMBL" id="CAG8522245.1"/>
    </source>
</evidence>
<proteinExistence type="predicted"/>
<protein>
    <submittedName>
        <fullName evidence="1">9372_t:CDS:1</fullName>
    </submittedName>
</protein>
<dbReference type="EMBL" id="CAJVPT010005639">
    <property type="protein sequence ID" value="CAG8522245.1"/>
    <property type="molecule type" value="Genomic_DNA"/>
</dbReference>
<accession>A0ACA9LDC7</accession>
<evidence type="ECO:0000313" key="2">
    <source>
        <dbReference type="Proteomes" id="UP000789525"/>
    </source>
</evidence>
<sequence length="895" mass="102254">MNSTQEQVRKEVKAYRSSIQPFSISDEFCFDEKNNRAYFLATDPSWMKTSTLFFVDLSFVKVKGDKIKGIKSRVVKNGSADVHRCDLPFSFTNNEFHAKETLSREEMFVKERRRLALQGITSYQFDPRSGQILFSYGNGIYLGHVSKHGIISPAPSPSTTGSPSTSSYYSSLNNTLSPRLYPKLGGYNGDLIAFIRDRDIWVTTPNGCETQLTFRNDLDPDGTAVISCGVAEFVMQEEFYRYTGYYWCPPSIKGFSRDCEKILYLQISESMVDLVSIPKPGPQGEVEEYRYPKAGTPNAVSELRIVEFTPRYSEEIYKRMWYMNLFTNDFGDPLHWINYFRGLNILFDLVGVQMVEGSIWMQLLDRPQQKTAIVKIPISNFMSSSEYEENGGMLDDLCVSRVEVIFEETSDVWINVANVFYFFNDNEAAPKTADTDLSSAPILCDQRASYTKFFITSESSGYRHLYLVEKPVTSPHYYVRPITTGNWPIMDRPIHVDTKKELVYFIAKKDTPLETHLYAASYAKNADPSIVIRLTELGYSHTVVMDENCERYLDVFSSVKEKPKCGVRYFEWNDNSVFPKVSKTLGVFIGGGNAVEDVRDPGRQIPFGEFFNFKNNDGVTIYGCLYRPENHVPGKKYPTVLNIYGGPQSQMVTNDYKYPRFHRLFLATRLGFSVVLIDGRGSSNRGVKFESYLKGRMGTVELEDQIAGLKYLSSRNMGVDLERVAITGWSYGGYLSLMALAQYPQFFKLAIAGAPVTKWELYDTAYTERYMGLPTENVEGYRKGSVLTWVKNFPDDEHRLLIAHGQIDENVHFKNSELLVSALQKHKKPYELKPYPTERHGLRHANAVEDFETLIWNAKMKRILKSNVLCQNINHLLVSPSDSCIRYTKEPPPLT</sequence>
<gene>
    <name evidence="1" type="ORF">ACOLOM_LOCUS3709</name>
</gene>
<name>A0ACA9LDC7_9GLOM</name>
<dbReference type="Proteomes" id="UP000789525">
    <property type="component" value="Unassembled WGS sequence"/>
</dbReference>
<reference evidence="1" key="1">
    <citation type="submission" date="2021-06" db="EMBL/GenBank/DDBJ databases">
        <authorList>
            <person name="Kallberg Y."/>
            <person name="Tangrot J."/>
            <person name="Rosling A."/>
        </authorList>
    </citation>
    <scope>NUCLEOTIDE SEQUENCE</scope>
    <source>
        <strain evidence="1">CL356</strain>
    </source>
</reference>
<comment type="caution">
    <text evidence="1">The sequence shown here is derived from an EMBL/GenBank/DDBJ whole genome shotgun (WGS) entry which is preliminary data.</text>
</comment>
<organism evidence="1 2">
    <name type="scientific">Acaulospora colombiana</name>
    <dbReference type="NCBI Taxonomy" id="27376"/>
    <lineage>
        <taxon>Eukaryota</taxon>
        <taxon>Fungi</taxon>
        <taxon>Fungi incertae sedis</taxon>
        <taxon>Mucoromycota</taxon>
        <taxon>Glomeromycotina</taxon>
        <taxon>Glomeromycetes</taxon>
        <taxon>Diversisporales</taxon>
        <taxon>Acaulosporaceae</taxon>
        <taxon>Acaulospora</taxon>
    </lineage>
</organism>
<keyword evidence="2" id="KW-1185">Reference proteome</keyword>